<dbReference type="Gene3D" id="3.40.50.1110">
    <property type="entry name" value="SGNH hydrolase"/>
    <property type="match status" value="1"/>
</dbReference>
<dbReference type="InterPro" id="IPR013830">
    <property type="entry name" value="SGNH_hydro"/>
</dbReference>
<dbReference type="InterPro" id="IPR051532">
    <property type="entry name" value="Ester_Hydrolysis_Enzymes"/>
</dbReference>
<evidence type="ECO:0000313" key="2">
    <source>
        <dbReference type="EMBL" id="SFI72916.1"/>
    </source>
</evidence>
<evidence type="ECO:0000259" key="1">
    <source>
        <dbReference type="Pfam" id="PF13472"/>
    </source>
</evidence>
<dbReference type="RefSeq" id="WP_074931350.1">
    <property type="nucleotide sequence ID" value="NZ_FORI01000005.1"/>
</dbReference>
<protein>
    <submittedName>
        <fullName evidence="2">Lysophospholipase L1</fullName>
    </submittedName>
</protein>
<accession>A0A1I3KKA8</accession>
<reference evidence="3" key="1">
    <citation type="submission" date="2016-10" db="EMBL/GenBank/DDBJ databases">
        <authorList>
            <person name="Varghese N."/>
            <person name="Submissions S."/>
        </authorList>
    </citation>
    <scope>NUCLEOTIDE SEQUENCE [LARGE SCALE GENOMIC DNA]</scope>
    <source>
        <strain evidence="3">XBD1002</strain>
    </source>
</reference>
<dbReference type="InterPro" id="IPR036514">
    <property type="entry name" value="SGNH_hydro_sf"/>
</dbReference>
<sequence>MKLVVFGDSILKGVITIPGSNKLFDVTENDSLTLAQKKLGFELDNRAIYGNITSKGLIKLQKFFEKDGAADFCVIEFGSNDCDYDWNIFKPDAQLPPAAEIQPKVPLDQYLANLTQMVELCRANKTTPLMMGLIPYVCDDWYKTIIKGQDEAAISNFLGGTSETLGKNQLVYKNAQADFVKKNNVQFLDPWTIFEDHKELMCYDGIHPNEKGYEQLSKAWVEFLSNIKREF</sequence>
<organism evidence="2 3">
    <name type="scientific">Treponema bryantii</name>
    <dbReference type="NCBI Taxonomy" id="163"/>
    <lineage>
        <taxon>Bacteria</taxon>
        <taxon>Pseudomonadati</taxon>
        <taxon>Spirochaetota</taxon>
        <taxon>Spirochaetia</taxon>
        <taxon>Spirochaetales</taxon>
        <taxon>Treponemataceae</taxon>
        <taxon>Treponema</taxon>
    </lineage>
</organism>
<dbReference type="PANTHER" id="PTHR30383:SF5">
    <property type="entry name" value="SGNH HYDROLASE-TYPE ESTERASE DOMAIN-CONTAINING PROTEIN"/>
    <property type="match status" value="1"/>
</dbReference>
<feature type="domain" description="SGNH hydrolase-type esterase" evidence="1">
    <location>
        <begin position="5"/>
        <end position="214"/>
    </location>
</feature>
<dbReference type="Proteomes" id="UP000182737">
    <property type="component" value="Unassembled WGS sequence"/>
</dbReference>
<dbReference type="Pfam" id="PF13472">
    <property type="entry name" value="Lipase_GDSL_2"/>
    <property type="match status" value="1"/>
</dbReference>
<name>A0A1I3KKA8_9SPIR</name>
<dbReference type="PANTHER" id="PTHR30383">
    <property type="entry name" value="THIOESTERASE 1/PROTEASE 1/LYSOPHOSPHOLIPASE L1"/>
    <property type="match status" value="1"/>
</dbReference>
<evidence type="ECO:0000313" key="3">
    <source>
        <dbReference type="Proteomes" id="UP000182737"/>
    </source>
</evidence>
<dbReference type="AlphaFoldDB" id="A0A1I3KKA8"/>
<dbReference type="EMBL" id="FORI01000005">
    <property type="protein sequence ID" value="SFI72916.1"/>
    <property type="molecule type" value="Genomic_DNA"/>
</dbReference>
<dbReference type="OrthoDB" id="2513075at2"/>
<proteinExistence type="predicted"/>
<dbReference type="GO" id="GO:0004622">
    <property type="term" value="F:phosphatidylcholine lysophospholipase activity"/>
    <property type="evidence" value="ECO:0007669"/>
    <property type="project" value="TreeGrafter"/>
</dbReference>
<dbReference type="SUPFAM" id="SSF52266">
    <property type="entry name" value="SGNH hydrolase"/>
    <property type="match status" value="1"/>
</dbReference>
<gene>
    <name evidence="2" type="ORF">SAMN04487775_10515</name>
</gene>
<keyword evidence="3" id="KW-1185">Reference proteome</keyword>
<dbReference type="CDD" id="cd00229">
    <property type="entry name" value="SGNH_hydrolase"/>
    <property type="match status" value="1"/>
</dbReference>